<comment type="caution">
    <text evidence="1">The sequence shown here is derived from an EMBL/GenBank/DDBJ whole genome shotgun (WGS) entry which is preliminary data.</text>
</comment>
<protein>
    <submittedName>
        <fullName evidence="1">Uncharacterized protein</fullName>
    </submittedName>
</protein>
<proteinExistence type="predicted"/>
<organism evidence="1 2">
    <name type="scientific">Artemisia annua</name>
    <name type="common">Sweet wormwood</name>
    <dbReference type="NCBI Taxonomy" id="35608"/>
    <lineage>
        <taxon>Eukaryota</taxon>
        <taxon>Viridiplantae</taxon>
        <taxon>Streptophyta</taxon>
        <taxon>Embryophyta</taxon>
        <taxon>Tracheophyta</taxon>
        <taxon>Spermatophyta</taxon>
        <taxon>Magnoliopsida</taxon>
        <taxon>eudicotyledons</taxon>
        <taxon>Gunneridae</taxon>
        <taxon>Pentapetalae</taxon>
        <taxon>asterids</taxon>
        <taxon>campanulids</taxon>
        <taxon>Asterales</taxon>
        <taxon>Asteraceae</taxon>
        <taxon>Asteroideae</taxon>
        <taxon>Anthemideae</taxon>
        <taxon>Artemisiinae</taxon>
        <taxon>Artemisia</taxon>
    </lineage>
</organism>
<gene>
    <name evidence="1" type="ORF">CTI12_AA159690</name>
</gene>
<evidence type="ECO:0000313" key="1">
    <source>
        <dbReference type="EMBL" id="PWA84381.1"/>
    </source>
</evidence>
<dbReference type="Proteomes" id="UP000245207">
    <property type="component" value="Unassembled WGS sequence"/>
</dbReference>
<name>A0A2U1PF18_ARTAN</name>
<dbReference type="EMBL" id="PKPP01001235">
    <property type="protein sequence ID" value="PWA84381.1"/>
    <property type="molecule type" value="Genomic_DNA"/>
</dbReference>
<dbReference type="AlphaFoldDB" id="A0A2U1PF18"/>
<sequence>MNCQQIVRACCPRGDDAFPRTYVTGPNGSSILVLRTICPHIEKSAYVATWLRLANCQRLNSTNHHPHLSKSTKEIIVIDDPFEKEAHSDHIFKEQSMPMQQSSHNLSNPYGGGFSSAFQEGSVQTSSTYYPHAFS</sequence>
<evidence type="ECO:0000313" key="2">
    <source>
        <dbReference type="Proteomes" id="UP000245207"/>
    </source>
</evidence>
<keyword evidence="2" id="KW-1185">Reference proteome</keyword>
<reference evidence="1 2" key="1">
    <citation type="journal article" date="2018" name="Mol. Plant">
        <title>The genome of Artemisia annua provides insight into the evolution of Asteraceae family and artemisinin biosynthesis.</title>
        <authorList>
            <person name="Shen Q."/>
            <person name="Zhang L."/>
            <person name="Liao Z."/>
            <person name="Wang S."/>
            <person name="Yan T."/>
            <person name="Shi P."/>
            <person name="Liu M."/>
            <person name="Fu X."/>
            <person name="Pan Q."/>
            <person name="Wang Y."/>
            <person name="Lv Z."/>
            <person name="Lu X."/>
            <person name="Zhang F."/>
            <person name="Jiang W."/>
            <person name="Ma Y."/>
            <person name="Chen M."/>
            <person name="Hao X."/>
            <person name="Li L."/>
            <person name="Tang Y."/>
            <person name="Lv G."/>
            <person name="Zhou Y."/>
            <person name="Sun X."/>
            <person name="Brodelius P.E."/>
            <person name="Rose J.K.C."/>
            <person name="Tang K."/>
        </authorList>
    </citation>
    <scope>NUCLEOTIDE SEQUENCE [LARGE SCALE GENOMIC DNA]</scope>
    <source>
        <strain evidence="2">cv. Huhao1</strain>
        <tissue evidence="1">Leaf</tissue>
    </source>
</reference>
<accession>A0A2U1PF18</accession>